<gene>
    <name evidence="3" type="ORF">PGQ11_011978</name>
</gene>
<comment type="caution">
    <text evidence="3">The sequence shown here is derived from an EMBL/GenBank/DDBJ whole genome shotgun (WGS) entry which is preliminary data.</text>
</comment>
<accession>A0ABR2I1M0</accession>
<evidence type="ECO:0000313" key="4">
    <source>
        <dbReference type="Proteomes" id="UP001390339"/>
    </source>
</evidence>
<proteinExistence type="predicted"/>
<organism evidence="3 4">
    <name type="scientific">Apiospora arundinis</name>
    <dbReference type="NCBI Taxonomy" id="335852"/>
    <lineage>
        <taxon>Eukaryota</taxon>
        <taxon>Fungi</taxon>
        <taxon>Dikarya</taxon>
        <taxon>Ascomycota</taxon>
        <taxon>Pezizomycotina</taxon>
        <taxon>Sordariomycetes</taxon>
        <taxon>Xylariomycetidae</taxon>
        <taxon>Amphisphaeriales</taxon>
        <taxon>Apiosporaceae</taxon>
        <taxon>Apiospora</taxon>
    </lineage>
</organism>
<evidence type="ECO:0000256" key="1">
    <source>
        <dbReference type="SAM" id="MobiDB-lite"/>
    </source>
</evidence>
<evidence type="ECO:0000256" key="2">
    <source>
        <dbReference type="SAM" id="SignalP"/>
    </source>
</evidence>
<name>A0ABR2I1M0_9PEZI</name>
<keyword evidence="2" id="KW-0732">Signal</keyword>
<evidence type="ECO:0000313" key="3">
    <source>
        <dbReference type="EMBL" id="KAK8856066.1"/>
    </source>
</evidence>
<protein>
    <submittedName>
        <fullName evidence="3">Uncharacterized protein</fullName>
    </submittedName>
</protein>
<feature type="compositionally biased region" description="Basic and acidic residues" evidence="1">
    <location>
        <begin position="316"/>
        <end position="327"/>
    </location>
</feature>
<feature type="region of interest" description="Disordered" evidence="1">
    <location>
        <begin position="292"/>
        <end position="327"/>
    </location>
</feature>
<reference evidence="3 4" key="1">
    <citation type="journal article" date="2024" name="IMA Fungus">
        <title>Apiospora arundinis, a panoply of carbohydrate-active enzymes and secondary metabolites.</title>
        <authorList>
            <person name="Sorensen T."/>
            <person name="Petersen C."/>
            <person name="Muurmann A.T."/>
            <person name="Christiansen J.V."/>
            <person name="Brundto M.L."/>
            <person name="Overgaard C.K."/>
            <person name="Boysen A.T."/>
            <person name="Wollenberg R.D."/>
            <person name="Larsen T.O."/>
            <person name="Sorensen J.L."/>
            <person name="Nielsen K.L."/>
            <person name="Sondergaard T.E."/>
        </authorList>
    </citation>
    <scope>NUCLEOTIDE SEQUENCE [LARGE SCALE GENOMIC DNA]</scope>
    <source>
        <strain evidence="3 4">AAU 773</strain>
    </source>
</reference>
<feature type="chain" id="PRO_5046655534" evidence="2">
    <location>
        <begin position="20"/>
        <end position="327"/>
    </location>
</feature>
<dbReference type="EMBL" id="JAPCWZ010000007">
    <property type="protein sequence ID" value="KAK8856066.1"/>
    <property type="molecule type" value="Genomic_DNA"/>
</dbReference>
<sequence length="327" mass="36351">MLVKSILRGALLLGSLVAALPNQQVSESQNITLGEDDLASYQTFDVRAEKEEICQPKNCGKKCKRGVTLGDTVRSHLTVARDNTVNYLSGIQKRALDRPATGKIDEWFAKQWPRLHVDVPIEMNDEQITSTSRYVPFLKEPVRMGLKGLYGCTSVIIADKKGAYMSHHWETYFTHDFKSIAAGTGETKEFTEEIVDYLQDVGCFFSKTDDPSTQVVIFTKQINGEIKYKDQIGQMKEELVSLIPGLETKDIKEVGYASGASGSSDPKKAEGKIIVTYDNKAKAAEGKAAFEVWAGSRTPPGKPDRLPPDQINDPIMKGEWKQLDNQK</sequence>
<feature type="signal peptide" evidence="2">
    <location>
        <begin position="1"/>
        <end position="19"/>
    </location>
</feature>
<keyword evidence="4" id="KW-1185">Reference proteome</keyword>
<dbReference type="Proteomes" id="UP001390339">
    <property type="component" value="Unassembled WGS sequence"/>
</dbReference>